<feature type="domain" description="Pseudouridine synthase I TruA alpha/beta" evidence="6">
    <location>
        <begin position="161"/>
        <end position="264"/>
    </location>
</feature>
<name>A0ABW1SXW1_9ACTN</name>
<comment type="catalytic activity">
    <reaction evidence="4 5">
        <text>uridine(38/39/40) in tRNA = pseudouridine(38/39/40) in tRNA</text>
        <dbReference type="Rhea" id="RHEA:22376"/>
        <dbReference type="Rhea" id="RHEA-COMP:10085"/>
        <dbReference type="Rhea" id="RHEA-COMP:10087"/>
        <dbReference type="ChEBI" id="CHEBI:65314"/>
        <dbReference type="ChEBI" id="CHEBI:65315"/>
        <dbReference type="EC" id="5.4.99.12"/>
    </reaction>
</comment>
<dbReference type="Pfam" id="PF01416">
    <property type="entry name" value="PseudoU_synth_1"/>
    <property type="match status" value="1"/>
</dbReference>
<comment type="similarity">
    <text evidence="1 4 5">Belongs to the tRNA pseudouridine synthase TruA family.</text>
</comment>
<dbReference type="NCBIfam" id="TIGR00071">
    <property type="entry name" value="hisT_truA"/>
    <property type="match status" value="1"/>
</dbReference>
<dbReference type="InterPro" id="IPR020103">
    <property type="entry name" value="PsdUridine_synth_cat_dom_sf"/>
</dbReference>
<comment type="function">
    <text evidence="4">Formation of pseudouridine at positions 38, 39 and 40 in the anticodon stem and loop of transfer RNAs.</text>
</comment>
<protein>
    <recommendedName>
        <fullName evidence="4">tRNA pseudouridine synthase A</fullName>
        <ecNumber evidence="4">5.4.99.12</ecNumber>
    </recommendedName>
    <alternativeName>
        <fullName evidence="4">tRNA pseudouridine(38-40) synthase</fullName>
    </alternativeName>
    <alternativeName>
        <fullName evidence="4">tRNA pseudouridylate synthase I</fullName>
    </alternativeName>
    <alternativeName>
        <fullName evidence="4">tRNA-uridine isomerase I</fullName>
    </alternativeName>
</protein>
<proteinExistence type="inferred from homology"/>
<dbReference type="SUPFAM" id="SSF55120">
    <property type="entry name" value="Pseudouridine synthase"/>
    <property type="match status" value="1"/>
</dbReference>
<feature type="active site" description="Nucleophile" evidence="4">
    <location>
        <position position="58"/>
    </location>
</feature>
<dbReference type="Proteomes" id="UP001596138">
    <property type="component" value="Unassembled WGS sequence"/>
</dbReference>
<sequence length="297" mass="32273">MRSEQVRLRLGIAYDGTDFAGWAKQPGLRTVQGTLEDGLATILRATQPVRIAVAGRTDAGVHARGQVAHADVERDRWEALVSRGADAPARRMGGVLPADVRVHEIAIAPDGFDARWSALSRAYAYRVSDVPGGSDPLLRSHVLHHTGPRNSPLDVEAMNAAAAALLGEHDFASFCRRREGASTVRTLLDLRWVREDDSGLVVMHVRADAFCHSMVRALVGVLLPVGDGRRPVPWPGEVLARVRREPDAEVAPPMGLCLERVEYPADDQLAAQAERARRFRGDDILAGRAGQDPDSTD</sequence>
<evidence type="ECO:0000256" key="1">
    <source>
        <dbReference type="ARBA" id="ARBA00009375"/>
    </source>
</evidence>
<feature type="binding site" evidence="4">
    <location>
        <position position="123"/>
    </location>
    <ligand>
        <name>substrate</name>
    </ligand>
</feature>
<comment type="subunit">
    <text evidence="4">Homodimer.</text>
</comment>
<evidence type="ECO:0000259" key="6">
    <source>
        <dbReference type="Pfam" id="PF01416"/>
    </source>
</evidence>
<dbReference type="PANTHER" id="PTHR11142">
    <property type="entry name" value="PSEUDOURIDYLATE SYNTHASE"/>
    <property type="match status" value="1"/>
</dbReference>
<evidence type="ECO:0000313" key="8">
    <source>
        <dbReference type="Proteomes" id="UP001596138"/>
    </source>
</evidence>
<dbReference type="RefSeq" id="WP_386764315.1">
    <property type="nucleotide sequence ID" value="NZ_JBHSTI010000008.1"/>
</dbReference>
<dbReference type="CDD" id="cd02570">
    <property type="entry name" value="PseudoU_synth_EcTruA"/>
    <property type="match status" value="1"/>
</dbReference>
<comment type="caution">
    <text evidence="4">Lacks conserved residue(s) required for the propagation of feature annotation.</text>
</comment>
<organism evidence="7 8">
    <name type="scientific">Longivirga aurantiaca</name>
    <dbReference type="NCBI Taxonomy" id="1837743"/>
    <lineage>
        <taxon>Bacteria</taxon>
        <taxon>Bacillati</taxon>
        <taxon>Actinomycetota</taxon>
        <taxon>Actinomycetes</taxon>
        <taxon>Sporichthyales</taxon>
        <taxon>Sporichthyaceae</taxon>
        <taxon>Longivirga</taxon>
    </lineage>
</organism>
<dbReference type="HAMAP" id="MF_00171">
    <property type="entry name" value="TruA"/>
    <property type="match status" value="1"/>
</dbReference>
<evidence type="ECO:0000313" key="7">
    <source>
        <dbReference type="EMBL" id="MFC6237208.1"/>
    </source>
</evidence>
<evidence type="ECO:0000256" key="3">
    <source>
        <dbReference type="ARBA" id="ARBA00023235"/>
    </source>
</evidence>
<accession>A0ABW1SXW1</accession>
<dbReference type="Gene3D" id="3.30.70.580">
    <property type="entry name" value="Pseudouridine synthase I, catalytic domain, N-terminal subdomain"/>
    <property type="match status" value="1"/>
</dbReference>
<dbReference type="EC" id="5.4.99.12" evidence="4"/>
<evidence type="ECO:0000256" key="4">
    <source>
        <dbReference type="HAMAP-Rule" id="MF_00171"/>
    </source>
</evidence>
<dbReference type="PANTHER" id="PTHR11142:SF0">
    <property type="entry name" value="TRNA PSEUDOURIDINE SYNTHASE-LIKE 1"/>
    <property type="match status" value="1"/>
</dbReference>
<keyword evidence="3 4" id="KW-0413">Isomerase</keyword>
<dbReference type="PIRSF" id="PIRSF001430">
    <property type="entry name" value="tRNA_psdUrid_synth"/>
    <property type="match status" value="1"/>
</dbReference>
<dbReference type="InterPro" id="IPR001406">
    <property type="entry name" value="PsdUridine_synth_TruA"/>
</dbReference>
<gene>
    <name evidence="4 7" type="primary">truA</name>
    <name evidence="7" type="ORF">ACFQGU_04935</name>
</gene>
<keyword evidence="2 4" id="KW-0819">tRNA processing</keyword>
<dbReference type="EMBL" id="JBHSTI010000008">
    <property type="protein sequence ID" value="MFC6237208.1"/>
    <property type="molecule type" value="Genomic_DNA"/>
</dbReference>
<comment type="caution">
    <text evidence="7">The sequence shown here is derived from an EMBL/GenBank/DDBJ whole genome shotgun (WGS) entry which is preliminary data.</text>
</comment>
<reference evidence="8" key="1">
    <citation type="journal article" date="2019" name="Int. J. Syst. Evol. Microbiol.">
        <title>The Global Catalogue of Microorganisms (GCM) 10K type strain sequencing project: providing services to taxonomists for standard genome sequencing and annotation.</title>
        <authorList>
            <consortium name="The Broad Institute Genomics Platform"/>
            <consortium name="The Broad Institute Genome Sequencing Center for Infectious Disease"/>
            <person name="Wu L."/>
            <person name="Ma J."/>
        </authorList>
    </citation>
    <scope>NUCLEOTIDE SEQUENCE [LARGE SCALE GENOMIC DNA]</scope>
    <source>
        <strain evidence="8">CGMCC 4.7317</strain>
    </source>
</reference>
<dbReference type="Gene3D" id="3.30.70.660">
    <property type="entry name" value="Pseudouridine synthase I, catalytic domain, C-terminal subdomain"/>
    <property type="match status" value="1"/>
</dbReference>
<dbReference type="GO" id="GO:0160147">
    <property type="term" value="F:tRNA pseudouridine(38-40) synthase activity"/>
    <property type="evidence" value="ECO:0007669"/>
    <property type="project" value="UniProtKB-EC"/>
</dbReference>
<dbReference type="InterPro" id="IPR020094">
    <property type="entry name" value="TruA/RsuA/RluB/E/F_N"/>
</dbReference>
<dbReference type="InterPro" id="IPR020095">
    <property type="entry name" value="PsdUridine_synth_TruA_C"/>
</dbReference>
<keyword evidence="8" id="KW-1185">Reference proteome</keyword>
<dbReference type="InterPro" id="IPR020097">
    <property type="entry name" value="PsdUridine_synth_TruA_a/b_dom"/>
</dbReference>
<evidence type="ECO:0000256" key="2">
    <source>
        <dbReference type="ARBA" id="ARBA00022694"/>
    </source>
</evidence>
<evidence type="ECO:0000256" key="5">
    <source>
        <dbReference type="RuleBase" id="RU003792"/>
    </source>
</evidence>